<proteinExistence type="predicted"/>
<dbReference type="PANTHER" id="PTHR43229">
    <property type="entry name" value="NODULATION PROTEIN J"/>
    <property type="match status" value="1"/>
</dbReference>
<feature type="transmembrane region" description="Helical" evidence="1">
    <location>
        <begin position="145"/>
        <end position="165"/>
    </location>
</feature>
<dbReference type="EMBL" id="JWHU01000001">
    <property type="protein sequence ID" value="KIU22651.1"/>
    <property type="molecule type" value="Genomic_DNA"/>
</dbReference>
<dbReference type="STRING" id="137591.AO080_02655"/>
<feature type="transmembrane region" description="Helical" evidence="1">
    <location>
        <begin position="250"/>
        <end position="272"/>
    </location>
</feature>
<dbReference type="PATRIC" id="fig|137591.25.peg.156"/>
<evidence type="ECO:0000256" key="1">
    <source>
        <dbReference type="SAM" id="Phobius"/>
    </source>
</evidence>
<name>A0A0D1M3J7_9LACO</name>
<dbReference type="PANTHER" id="PTHR43229:SF2">
    <property type="entry name" value="NODULATION PROTEIN J"/>
    <property type="match status" value="1"/>
</dbReference>
<feature type="transmembrane region" description="Helical" evidence="1">
    <location>
        <begin position="101"/>
        <end position="130"/>
    </location>
</feature>
<keyword evidence="1" id="KW-0812">Transmembrane</keyword>
<keyword evidence="1" id="KW-0472">Membrane</keyword>
<keyword evidence="1" id="KW-1133">Transmembrane helix</keyword>
<sequence length="279" mass="30581">MYSLIRRELSLYFSSVSNVLMSILGALISFILYLIFLQHNLSQNFTYLKNGQEILGFWLLSGTIAVAGITTTFTGMSLLVRDIESGTIADFLVSGVSKMKIRLSYLISAYVIGVLMQVSVFGVIFSYFAIFDRVTMSLVQVGKTVGLILFTSVLWVLFNAVVTLPVHNSDNLGRFGTIIGTAAGFFATVYIPVGTLSKTAQSIIGLTPAPYVSTLFRQILMPQSGLTNEVKDLLGLTFTIKGVTLTSPDMLLMVTTIFLLFFGGLLAIGLFWRRESNVI</sequence>
<accession>A0A0D1M3J7</accession>
<dbReference type="InterPro" id="IPR051784">
    <property type="entry name" value="Nod_factor_ABC_transporter"/>
</dbReference>
<feature type="transmembrane region" description="Helical" evidence="1">
    <location>
        <begin position="56"/>
        <end position="80"/>
    </location>
</feature>
<reference evidence="2 3" key="1">
    <citation type="journal article" date="2015" name="Microbiology (Mosc.)">
        <title>Genomics of the Weissella cibaria species with an examination of its metabolic traits.</title>
        <authorList>
            <person name="Lynch K.M."/>
            <person name="Lucid A."/>
            <person name="Arendt E.K."/>
            <person name="Sleator R.D."/>
            <person name="Lucey B."/>
            <person name="Coffey A."/>
        </authorList>
    </citation>
    <scope>NUCLEOTIDE SEQUENCE [LARGE SCALE GENOMIC DNA]</scope>
    <source>
        <strain evidence="2 3">MG1</strain>
    </source>
</reference>
<dbReference type="RefSeq" id="WP_052497144.1">
    <property type="nucleotide sequence ID" value="NZ_JALOCT010000002.1"/>
</dbReference>
<dbReference type="AlphaFoldDB" id="A0A0D1M3J7"/>
<evidence type="ECO:0000313" key="3">
    <source>
        <dbReference type="Proteomes" id="UP000032287"/>
    </source>
</evidence>
<feature type="transmembrane region" description="Helical" evidence="1">
    <location>
        <begin position="12"/>
        <end position="36"/>
    </location>
</feature>
<dbReference type="Proteomes" id="UP000032287">
    <property type="component" value="Unassembled WGS sequence"/>
</dbReference>
<comment type="caution">
    <text evidence="2">The sequence shown here is derived from an EMBL/GenBank/DDBJ whole genome shotgun (WGS) entry which is preliminary data.</text>
</comment>
<gene>
    <name evidence="2" type="ORF">QX99_00155</name>
</gene>
<feature type="transmembrane region" description="Helical" evidence="1">
    <location>
        <begin position="172"/>
        <end position="193"/>
    </location>
</feature>
<keyword evidence="3" id="KW-1185">Reference proteome</keyword>
<evidence type="ECO:0000313" key="2">
    <source>
        <dbReference type="EMBL" id="KIU22651.1"/>
    </source>
</evidence>
<evidence type="ECO:0008006" key="4">
    <source>
        <dbReference type="Google" id="ProtNLM"/>
    </source>
</evidence>
<organism evidence="2 3">
    <name type="scientific">Weissella cibaria</name>
    <dbReference type="NCBI Taxonomy" id="137591"/>
    <lineage>
        <taxon>Bacteria</taxon>
        <taxon>Bacillati</taxon>
        <taxon>Bacillota</taxon>
        <taxon>Bacilli</taxon>
        <taxon>Lactobacillales</taxon>
        <taxon>Lactobacillaceae</taxon>
        <taxon>Weissella</taxon>
    </lineage>
</organism>
<protein>
    <recommendedName>
        <fullName evidence="4">Multidrug ABC transporter permease</fullName>
    </recommendedName>
</protein>